<dbReference type="RefSeq" id="WP_114092388.1">
    <property type="nucleotide sequence ID" value="NZ_QOUW02000052.1"/>
</dbReference>
<dbReference type="InterPro" id="IPR051800">
    <property type="entry name" value="PqiA-PqiB_transport"/>
</dbReference>
<keyword evidence="3" id="KW-0997">Cell inner membrane</keyword>
<evidence type="ECO:0000256" key="1">
    <source>
        <dbReference type="ARBA" id="ARBA00004533"/>
    </source>
</evidence>
<dbReference type="Proteomes" id="UP000253437">
    <property type="component" value="Unassembled WGS sequence"/>
</dbReference>
<reference evidence="9 10" key="1">
    <citation type="submission" date="2018-08" db="EMBL/GenBank/DDBJ databases">
        <title>Vibrio harveyi strains pathogenic to white snook Centropomus viridis Lockington (1877) and potential probiotic bacteria.</title>
        <authorList>
            <person name="Soto-Rodriguez S."/>
            <person name="Gomez-Gil B."/>
            <person name="Lozano-Olvera R."/>
        </authorList>
    </citation>
    <scope>NUCLEOTIDE SEQUENCE [LARGE SCALE GENOMIC DNA]</scope>
    <source>
        <strain evidence="9 10">CAIM 1508</strain>
    </source>
</reference>
<evidence type="ECO:0000256" key="7">
    <source>
        <dbReference type="SAM" id="Phobius"/>
    </source>
</evidence>
<dbReference type="InterPro" id="IPR003399">
    <property type="entry name" value="Mce/MlaD"/>
</dbReference>
<evidence type="ECO:0000259" key="8">
    <source>
        <dbReference type="Pfam" id="PF02470"/>
    </source>
</evidence>
<feature type="domain" description="Mce/MlaD" evidence="8">
    <location>
        <begin position="47"/>
        <end position="138"/>
    </location>
</feature>
<evidence type="ECO:0000313" key="9">
    <source>
        <dbReference type="EMBL" id="RIW11747.1"/>
    </source>
</evidence>
<dbReference type="EMBL" id="QOUW02000052">
    <property type="protein sequence ID" value="RIW11747.1"/>
    <property type="molecule type" value="Genomic_DNA"/>
</dbReference>
<proteinExistence type="predicted"/>
<keyword evidence="6 7" id="KW-0472">Membrane</keyword>
<keyword evidence="2" id="KW-1003">Cell membrane</keyword>
<keyword evidence="5 7" id="KW-1133">Transmembrane helix</keyword>
<evidence type="ECO:0000313" key="10">
    <source>
        <dbReference type="Proteomes" id="UP000253437"/>
    </source>
</evidence>
<gene>
    <name evidence="9" type="ORF">DS957_014650</name>
</gene>
<evidence type="ECO:0000256" key="4">
    <source>
        <dbReference type="ARBA" id="ARBA00022692"/>
    </source>
</evidence>
<evidence type="ECO:0000256" key="6">
    <source>
        <dbReference type="ARBA" id="ARBA00023136"/>
    </source>
</evidence>
<dbReference type="GO" id="GO:0005886">
    <property type="term" value="C:plasma membrane"/>
    <property type="evidence" value="ECO:0007669"/>
    <property type="project" value="UniProtKB-SubCell"/>
</dbReference>
<dbReference type="AlphaFoldDB" id="A0A8B3EAU5"/>
<sequence length="361" mass="39058">MSDQNSSQTSYVPDVKRSKGISPLWLLPILTMVLAGWLVVKSIHDAGQRVQIYFSDAAGLVAGRTTIRYQGLEVGMVRDINLSEDLGSIYVDADIYPEATKLLNDKTRFWLVKPTASLTGVSGLDALVSGNYISIQPGDGEQFETTFHALESAPTDLRVTQGLNIKLKSRDLGGVSIGSQIVYKKIPIGEVFSYQLNDDAKSITIQANIQEQYQHLINSRSRFWNVSGIGASIGFEGVDVRLESMSALLGGAIAVDSPDDGEPVEENTEFRLYKDLKTAGRGIPIKIALPDDNKISGEGAPIMYRGIEVGQITDLSLSEGREVILASAAIQPAFSDMLTSGTRFVLEEAKVSLSGVENIAN</sequence>
<feature type="domain" description="Mce/MlaD" evidence="8">
    <location>
        <begin position="162"/>
        <end position="222"/>
    </location>
</feature>
<accession>A0A8B3EAU5</accession>
<evidence type="ECO:0000256" key="2">
    <source>
        <dbReference type="ARBA" id="ARBA00022475"/>
    </source>
</evidence>
<evidence type="ECO:0000256" key="5">
    <source>
        <dbReference type="ARBA" id="ARBA00022989"/>
    </source>
</evidence>
<evidence type="ECO:0000256" key="3">
    <source>
        <dbReference type="ARBA" id="ARBA00022519"/>
    </source>
</evidence>
<organism evidence="9 10">
    <name type="scientific">Vibrio harveyi</name>
    <name type="common">Beneckea harveyi</name>
    <dbReference type="NCBI Taxonomy" id="669"/>
    <lineage>
        <taxon>Bacteria</taxon>
        <taxon>Pseudomonadati</taxon>
        <taxon>Pseudomonadota</taxon>
        <taxon>Gammaproteobacteria</taxon>
        <taxon>Vibrionales</taxon>
        <taxon>Vibrionaceae</taxon>
        <taxon>Vibrio</taxon>
    </lineage>
</organism>
<dbReference type="PANTHER" id="PTHR30462">
    <property type="entry name" value="INTERMEMBRANE TRANSPORT PROTEIN PQIB-RELATED"/>
    <property type="match status" value="1"/>
</dbReference>
<name>A0A8B3EAU5_VIBHA</name>
<protein>
    <submittedName>
        <fullName evidence="9">MCE family protein</fullName>
    </submittedName>
</protein>
<feature type="domain" description="Mce/MlaD" evidence="8">
    <location>
        <begin position="282"/>
        <end position="349"/>
    </location>
</feature>
<feature type="transmembrane region" description="Helical" evidence="7">
    <location>
        <begin position="20"/>
        <end position="40"/>
    </location>
</feature>
<dbReference type="PANTHER" id="PTHR30462:SF0">
    <property type="entry name" value="INTERMEMBRANE TRANSPORT PROTEIN YEBT"/>
    <property type="match status" value="1"/>
</dbReference>
<comment type="caution">
    <text evidence="9">The sequence shown here is derived from an EMBL/GenBank/DDBJ whole genome shotgun (WGS) entry which is preliminary data.</text>
</comment>
<comment type="subcellular location">
    <subcellularLocation>
        <location evidence="1">Cell inner membrane</location>
    </subcellularLocation>
</comment>
<dbReference type="Pfam" id="PF02470">
    <property type="entry name" value="MlaD"/>
    <property type="match status" value="3"/>
</dbReference>
<keyword evidence="4 7" id="KW-0812">Transmembrane</keyword>
<feature type="non-terminal residue" evidence="9">
    <location>
        <position position="361"/>
    </location>
</feature>